<dbReference type="AlphaFoldDB" id="A0A1I7TQQ0"/>
<dbReference type="Proteomes" id="UP000095282">
    <property type="component" value="Unplaced"/>
</dbReference>
<evidence type="ECO:0000256" key="2">
    <source>
        <dbReference type="SAM" id="Phobius"/>
    </source>
</evidence>
<name>A0A1I7TQQ0_9PELO</name>
<evidence type="ECO:0000256" key="1">
    <source>
        <dbReference type="SAM" id="MobiDB-lite"/>
    </source>
</evidence>
<keyword evidence="4" id="KW-1185">Reference proteome</keyword>
<evidence type="ECO:0000256" key="3">
    <source>
        <dbReference type="SAM" id="SignalP"/>
    </source>
</evidence>
<dbReference type="InterPro" id="IPR053322">
    <property type="entry name" value="PLA2-like"/>
</dbReference>
<protein>
    <submittedName>
        <fullName evidence="5">DUF19 domain-containing protein</fullName>
    </submittedName>
</protein>
<keyword evidence="2" id="KW-0472">Membrane</keyword>
<reference evidence="5" key="1">
    <citation type="submission" date="2016-11" db="UniProtKB">
        <authorList>
            <consortium name="WormBaseParasite"/>
        </authorList>
    </citation>
    <scope>IDENTIFICATION</scope>
</reference>
<dbReference type="eggNOG" id="ENOG502TFGV">
    <property type="taxonomic scope" value="Eukaryota"/>
</dbReference>
<feature type="compositionally biased region" description="Basic and acidic residues" evidence="1">
    <location>
        <begin position="498"/>
        <end position="507"/>
    </location>
</feature>
<sequence length="573" mass="65767">MNGFHFLLLVVTTCVNGAKNTISFPDSLYPTDLSLSQFRQKCPLYYGKLEFCKTTYEDCFGLLRSPNDCEKEFFGCIRVDSDDINCRKYIDEARLIIRYHGRAFQRRIIEKRMKPAVDKINKRLKPIKEKYIKLIENCGVESEVEQESNRMLSQINSTNSIFDPTMMLFAMYKVESSMNKTEICQKSIEEFQNELGNVDSKTAESLKVPYHFWFIGIEFGAIGRVITRIVADEVCGIISFDFNQHKAVHLDCYDQQRDQEECDSVYNDSLNYSLKTTDSKKLNCKMFVDLLEAIQIIRGNDFYKEASEHFIESSKTSIDGEFRLGFEEFFNGSMTGRDTRNAFLRLEVSEKSTRRISLLFDDISSKCGSSKNTLASCGFKYEYCIHLIKSECQTKFSACLTDIHANNEQCRGAIQKMTDLLYPSIYISKEISKRQSNENNVYVEIAVLAAFIGFCVLIGFIIYRYRPMKEISDEQKPNANCDSSSKNTELKPLNQNEEIQKFVERTNTESGTNVSSVSGSFLNDNNANYRDIPHESSSNNHNNSEDQENQNMKSDESDTDSAIFRGTEVSQLL</sequence>
<dbReference type="PANTHER" id="PTHR34228:SF1">
    <property type="entry name" value="PROTEIN CBG09517"/>
    <property type="match status" value="1"/>
</dbReference>
<feature type="chain" id="PRO_5009307950" evidence="3">
    <location>
        <begin position="18"/>
        <end position="573"/>
    </location>
</feature>
<dbReference type="STRING" id="1561998.A0A1I7TQQ0"/>
<evidence type="ECO:0000313" key="4">
    <source>
        <dbReference type="Proteomes" id="UP000095282"/>
    </source>
</evidence>
<feature type="region of interest" description="Disordered" evidence="1">
    <location>
        <begin position="474"/>
        <end position="573"/>
    </location>
</feature>
<keyword evidence="2" id="KW-0812">Transmembrane</keyword>
<feature type="transmembrane region" description="Helical" evidence="2">
    <location>
        <begin position="441"/>
        <end position="463"/>
    </location>
</feature>
<organism evidence="4 5">
    <name type="scientific">Caenorhabditis tropicalis</name>
    <dbReference type="NCBI Taxonomy" id="1561998"/>
    <lineage>
        <taxon>Eukaryota</taxon>
        <taxon>Metazoa</taxon>
        <taxon>Ecdysozoa</taxon>
        <taxon>Nematoda</taxon>
        <taxon>Chromadorea</taxon>
        <taxon>Rhabditida</taxon>
        <taxon>Rhabditina</taxon>
        <taxon>Rhabditomorpha</taxon>
        <taxon>Rhabditoidea</taxon>
        <taxon>Rhabditidae</taxon>
        <taxon>Peloderinae</taxon>
        <taxon>Caenorhabditis</taxon>
    </lineage>
</organism>
<feature type="compositionally biased region" description="Polar residues" evidence="1">
    <location>
        <begin position="477"/>
        <end position="497"/>
    </location>
</feature>
<dbReference type="PANTHER" id="PTHR34228">
    <property type="entry name" value="PROTEIN CBG09474-RELATED"/>
    <property type="match status" value="1"/>
</dbReference>
<feature type="compositionally biased region" description="Polar residues" evidence="1">
    <location>
        <begin position="508"/>
        <end position="528"/>
    </location>
</feature>
<keyword evidence="2" id="KW-1133">Transmembrane helix</keyword>
<accession>A0A1I7TQQ0</accession>
<evidence type="ECO:0000313" key="5">
    <source>
        <dbReference type="WBParaSite" id="Csp11.Scaffold629.g10820.t1"/>
    </source>
</evidence>
<proteinExistence type="predicted"/>
<keyword evidence="3" id="KW-0732">Signal</keyword>
<feature type="signal peptide" evidence="3">
    <location>
        <begin position="1"/>
        <end position="17"/>
    </location>
</feature>
<dbReference type="WBParaSite" id="Csp11.Scaffold629.g10820.t1">
    <property type="protein sequence ID" value="Csp11.Scaffold629.g10820.t1"/>
    <property type="gene ID" value="Csp11.Scaffold629.g10820"/>
</dbReference>